<dbReference type="SUPFAM" id="SSF141371">
    <property type="entry name" value="PilZ domain-like"/>
    <property type="match status" value="1"/>
</dbReference>
<proteinExistence type="predicted"/>
<feature type="domain" description="Methyl-accepting transducer" evidence="5">
    <location>
        <begin position="48"/>
        <end position="277"/>
    </location>
</feature>
<sequence length="585" mass="62782">MQGRIRRWLSGRDPAEDEAGKLPPPPAVPAIPPEPGIDIAVRDAVDDIERDILSAMNRLTRELGDVEQVSAEFENGSRTIMESAGSMRVAVGAASENATALAAATQQVSQAAEQVDEAMASVRDRLDAATARAGEATVMLDGLAAATGEIRGIVDSIAEIARQTNLLALNAAIEAARAGEAGRGFGVVAHEVKSLSVEVSEAVGHIRERVDRLTQAAQGSTNIVNDALRIVQDVNPIMATIGDASREQAASTAELSRNARETALFVEGVARRADEIDRIAHATVAESARARRASEKGGRLVGRMLRRFKPVLRHSAFADRRRFDRFPTTRRAQLSLGGVDLSGRVLDLGRGGVLLADAPQQRLSGAGTIMIDGLPPLACRMAAVSELGLHLAFSADAVAGSGDLASLVEEIERSYRPLIERAQDFAREIAAAMEAALDRGLVTETELFEANYTPVPESEPPQYLSASLPALEAVLPPLLAQTLAADPRLVFAVPSDRNGYVPVHHAETSQPQRSGDPVWNVTRSRNRRILDSRAEISAGRSVRPFLVQLCHHDLGDGRIETLNEINAPLRVRGRHWGGVRMAYRL</sequence>
<feature type="compositionally biased region" description="Pro residues" evidence="4">
    <location>
        <begin position="22"/>
        <end position="32"/>
    </location>
</feature>
<reference evidence="6 7" key="1">
    <citation type="submission" date="2017-02" db="EMBL/GenBank/DDBJ databases">
        <authorList>
            <person name="Peterson S.W."/>
        </authorList>
    </citation>
    <scope>NUCLEOTIDE SEQUENCE [LARGE SCALE GENOMIC DNA]</scope>
    <source>
        <strain evidence="6 7">DSM 9653</strain>
    </source>
</reference>
<keyword evidence="1 2" id="KW-0807">Transducer</keyword>
<feature type="region of interest" description="Disordered" evidence="4">
    <location>
        <begin position="1"/>
        <end position="32"/>
    </location>
</feature>
<dbReference type="PANTHER" id="PTHR32089">
    <property type="entry name" value="METHYL-ACCEPTING CHEMOTAXIS PROTEIN MCPB"/>
    <property type="match status" value="1"/>
</dbReference>
<evidence type="ECO:0000259" key="5">
    <source>
        <dbReference type="PROSITE" id="PS50111"/>
    </source>
</evidence>
<dbReference type="PANTHER" id="PTHR32089:SF112">
    <property type="entry name" value="LYSOZYME-LIKE PROTEIN-RELATED"/>
    <property type="match status" value="1"/>
</dbReference>
<dbReference type="GO" id="GO:0007165">
    <property type="term" value="P:signal transduction"/>
    <property type="evidence" value="ECO:0007669"/>
    <property type="project" value="UniProtKB-KW"/>
</dbReference>
<dbReference type="SMART" id="SM00283">
    <property type="entry name" value="MA"/>
    <property type="match status" value="1"/>
</dbReference>
<feature type="coiled-coil region" evidence="3">
    <location>
        <begin position="101"/>
        <end position="132"/>
    </location>
</feature>
<evidence type="ECO:0000313" key="7">
    <source>
        <dbReference type="Proteomes" id="UP000190130"/>
    </source>
</evidence>
<evidence type="ECO:0000256" key="4">
    <source>
        <dbReference type="SAM" id="MobiDB-lite"/>
    </source>
</evidence>
<dbReference type="Gene3D" id="1.10.287.950">
    <property type="entry name" value="Methyl-accepting chemotaxis protein"/>
    <property type="match status" value="1"/>
</dbReference>
<evidence type="ECO:0000256" key="3">
    <source>
        <dbReference type="SAM" id="Coils"/>
    </source>
</evidence>
<gene>
    <name evidence="6" type="ORF">SAMN05660750_03438</name>
</gene>
<dbReference type="PROSITE" id="PS50111">
    <property type="entry name" value="CHEMOTAXIS_TRANSDUC_2"/>
    <property type="match status" value="1"/>
</dbReference>
<evidence type="ECO:0000256" key="1">
    <source>
        <dbReference type="ARBA" id="ARBA00023224"/>
    </source>
</evidence>
<dbReference type="GO" id="GO:0016020">
    <property type="term" value="C:membrane"/>
    <property type="evidence" value="ECO:0007669"/>
    <property type="project" value="InterPro"/>
</dbReference>
<dbReference type="SUPFAM" id="SSF58104">
    <property type="entry name" value="Methyl-accepting chemotaxis protein (MCP) signaling domain"/>
    <property type="match status" value="1"/>
</dbReference>
<keyword evidence="3" id="KW-0175">Coiled coil</keyword>
<evidence type="ECO:0000256" key="2">
    <source>
        <dbReference type="PROSITE-ProRule" id="PRU00284"/>
    </source>
</evidence>
<organism evidence="6 7">
    <name type="scientific">Bosea thiooxidans</name>
    <dbReference type="NCBI Taxonomy" id="53254"/>
    <lineage>
        <taxon>Bacteria</taxon>
        <taxon>Pseudomonadati</taxon>
        <taxon>Pseudomonadota</taxon>
        <taxon>Alphaproteobacteria</taxon>
        <taxon>Hyphomicrobiales</taxon>
        <taxon>Boseaceae</taxon>
        <taxon>Bosea</taxon>
    </lineage>
</organism>
<dbReference type="OrthoDB" id="2489132at2"/>
<dbReference type="InterPro" id="IPR004089">
    <property type="entry name" value="MCPsignal_dom"/>
</dbReference>
<evidence type="ECO:0000313" key="6">
    <source>
        <dbReference type="EMBL" id="SKB98012.1"/>
    </source>
</evidence>
<accession>A0A1T5FPI2</accession>
<dbReference type="AlphaFoldDB" id="A0A1T5FPI2"/>
<dbReference type="Pfam" id="PF00015">
    <property type="entry name" value="MCPsignal"/>
    <property type="match status" value="1"/>
</dbReference>
<dbReference type="EMBL" id="FUYX01000009">
    <property type="protein sequence ID" value="SKB98012.1"/>
    <property type="molecule type" value="Genomic_DNA"/>
</dbReference>
<dbReference type="Proteomes" id="UP000190130">
    <property type="component" value="Unassembled WGS sequence"/>
</dbReference>
<name>A0A1T5FPI2_9HYPH</name>
<protein>
    <submittedName>
        <fullName evidence="6">Methyl-accepting chemotaxis protein</fullName>
    </submittedName>
</protein>